<protein>
    <recommendedName>
        <fullName evidence="1">F-box domain-containing protein</fullName>
    </recommendedName>
</protein>
<organism evidence="2 3">
    <name type="scientific">Mycena maculata</name>
    <dbReference type="NCBI Taxonomy" id="230809"/>
    <lineage>
        <taxon>Eukaryota</taxon>
        <taxon>Fungi</taxon>
        <taxon>Dikarya</taxon>
        <taxon>Basidiomycota</taxon>
        <taxon>Agaricomycotina</taxon>
        <taxon>Agaricomycetes</taxon>
        <taxon>Agaricomycetidae</taxon>
        <taxon>Agaricales</taxon>
        <taxon>Marasmiineae</taxon>
        <taxon>Mycenaceae</taxon>
        <taxon>Mycena</taxon>
    </lineage>
</organism>
<reference evidence="2" key="1">
    <citation type="submission" date="2023-03" db="EMBL/GenBank/DDBJ databases">
        <title>Massive genome expansion in bonnet fungi (Mycena s.s.) driven by repeated elements and novel gene families across ecological guilds.</title>
        <authorList>
            <consortium name="Lawrence Berkeley National Laboratory"/>
            <person name="Harder C.B."/>
            <person name="Miyauchi S."/>
            <person name="Viragh M."/>
            <person name="Kuo A."/>
            <person name="Thoen E."/>
            <person name="Andreopoulos B."/>
            <person name="Lu D."/>
            <person name="Skrede I."/>
            <person name="Drula E."/>
            <person name="Henrissat B."/>
            <person name="Morin E."/>
            <person name="Kohler A."/>
            <person name="Barry K."/>
            <person name="LaButti K."/>
            <person name="Morin E."/>
            <person name="Salamov A."/>
            <person name="Lipzen A."/>
            <person name="Mereny Z."/>
            <person name="Hegedus B."/>
            <person name="Baldrian P."/>
            <person name="Stursova M."/>
            <person name="Weitz H."/>
            <person name="Taylor A."/>
            <person name="Grigoriev I.V."/>
            <person name="Nagy L.G."/>
            <person name="Martin F."/>
            <person name="Kauserud H."/>
        </authorList>
    </citation>
    <scope>NUCLEOTIDE SEQUENCE</scope>
    <source>
        <strain evidence="2">CBHHK188m</strain>
    </source>
</reference>
<accession>A0AAD7MVP8</accession>
<gene>
    <name evidence="2" type="ORF">DFH07DRAFT_944968</name>
</gene>
<keyword evidence="3" id="KW-1185">Reference proteome</keyword>
<dbReference type="AlphaFoldDB" id="A0AAD7MVP8"/>
<dbReference type="Gene3D" id="1.20.1280.50">
    <property type="match status" value="1"/>
</dbReference>
<dbReference type="InterPro" id="IPR001810">
    <property type="entry name" value="F-box_dom"/>
</dbReference>
<dbReference type="EMBL" id="JARJLG010000173">
    <property type="protein sequence ID" value="KAJ7732721.1"/>
    <property type="molecule type" value="Genomic_DNA"/>
</dbReference>
<dbReference type="Proteomes" id="UP001215280">
    <property type="component" value="Unassembled WGS sequence"/>
</dbReference>
<sequence>MSSLPPQISLCDGCETIFTQSTLLPSATRTAELLAILRNGDNEHGHRASPELRATIVAVPAELARYDAELARLDAIFGQIVAGRKGLQSLHDQCVGIVDCPIRRLPTEILVQIFAHCEAPKEWDMGPILAPLWEEKAKQEIARVAGGWLAAFSQVCIQWRRVVFGTATLWQTINLDLRCWTLPVETSRASYLHQRMIDFLVVALEHGQQTPLTLNVHGAGECHPRAIQTLAHSSRRWRAATFTLEYVMFKNFAAVASNLPHLESLTLLALRGVNEDTGALADAMHYFGCAPQLRTVEFCGPIAVVAQLPLEQLRSCTYSGVGADDIVHLITQMARFPRGGSIYVQLNFEEISAALPLQLPEVESAIDEFSVYSMQHDGPESQGVLGAIFGTLTLPHLQELSLLGMPIDEQCLRPLHWPQSAARALFARSGSGHTLYSLSLHDVFVSEHELLQCLAELPSLAYLFISDHLAVDGVPGTPDHLITDSLLAKLSPADNHDINTRLAPRLVPNLAILDMRSLGAFMPSALLNFLVARTKGHLDGGFECALLWFPGHRLYVDAQSIAYLRPWVDKKELLFICREFDPREDYKCHYTVSDLNWNIRNELIHKWNVRVQTLTTKLVGDGSVAHGNICAIIDPVLPIPEKLGSNQRTQRVVRMWTTVATEQKP</sequence>
<evidence type="ECO:0000259" key="1">
    <source>
        <dbReference type="Pfam" id="PF12937"/>
    </source>
</evidence>
<comment type="caution">
    <text evidence="2">The sequence shown here is derived from an EMBL/GenBank/DDBJ whole genome shotgun (WGS) entry which is preliminary data.</text>
</comment>
<dbReference type="Pfam" id="PF12937">
    <property type="entry name" value="F-box-like"/>
    <property type="match status" value="1"/>
</dbReference>
<name>A0AAD7MVP8_9AGAR</name>
<feature type="domain" description="F-box" evidence="1">
    <location>
        <begin position="102"/>
        <end position="175"/>
    </location>
</feature>
<evidence type="ECO:0000313" key="3">
    <source>
        <dbReference type="Proteomes" id="UP001215280"/>
    </source>
</evidence>
<proteinExistence type="predicted"/>
<evidence type="ECO:0000313" key="2">
    <source>
        <dbReference type="EMBL" id="KAJ7732721.1"/>
    </source>
</evidence>
<dbReference type="SUPFAM" id="SSF52047">
    <property type="entry name" value="RNI-like"/>
    <property type="match status" value="1"/>
</dbReference>